<dbReference type="PANTHER" id="PTHR38566:SF1">
    <property type="entry name" value="CHROMOSOME UNDETERMINED SCAFFOLD_18, WHOLE GENOME SHOTGUN SEQUENCE"/>
    <property type="match status" value="1"/>
</dbReference>
<protein>
    <recommendedName>
        <fullName evidence="1">DUF7920 domain-containing protein</fullName>
    </recommendedName>
</protein>
<keyword evidence="3" id="KW-1185">Reference proteome</keyword>
<dbReference type="Pfam" id="PF25536">
    <property type="entry name" value="DUF7920"/>
    <property type="match status" value="1"/>
</dbReference>
<organism evidence="2 3">
    <name type="scientific">Meganyctiphanes norvegica</name>
    <name type="common">Northern krill</name>
    <name type="synonym">Thysanopoda norvegica</name>
    <dbReference type="NCBI Taxonomy" id="48144"/>
    <lineage>
        <taxon>Eukaryota</taxon>
        <taxon>Metazoa</taxon>
        <taxon>Ecdysozoa</taxon>
        <taxon>Arthropoda</taxon>
        <taxon>Crustacea</taxon>
        <taxon>Multicrustacea</taxon>
        <taxon>Malacostraca</taxon>
        <taxon>Eumalacostraca</taxon>
        <taxon>Eucarida</taxon>
        <taxon>Euphausiacea</taxon>
        <taxon>Euphausiidae</taxon>
        <taxon>Meganyctiphanes</taxon>
    </lineage>
</organism>
<proteinExistence type="predicted"/>
<dbReference type="EMBL" id="CAXKWB010000024">
    <property type="protein sequence ID" value="CAL4058686.1"/>
    <property type="molecule type" value="Genomic_DNA"/>
</dbReference>
<dbReference type="PANTHER" id="PTHR38566">
    <property type="entry name" value="RNA_LIG_T4_1 DOMAIN-CONTAINING PROTEIN"/>
    <property type="match status" value="1"/>
</dbReference>
<sequence>MWSTRVLTWDGVLHGLRELMSGGVLLSGNTTSDTDPLQLALIQMYNRALNAREAARRLYEFSLRKSQENKVVITSKDVPHGILPQSYSDQFIHDVKVAGRGPDDKIYNRNEDIRQMISRGTTLMSWKDSNNEDILDTVLYANKKFTGGVGDEDETQPENAQVWRSYCLADPDSADKVVAMEKINGEAAHFSVRSFEEQLFIIAGSKNVHMIMGSNDDVEKYIGDRYRIAKEIADAVLKLLDNMEHNKRQILFSLLYYTKSTVCCEILLPQNQHIVNLSYLKEPQIRMFAFTPTCKSDDEPESSFTALPPHLGLDLATALNLPCANYEIIPTHTVDNFIVQSRRKVQSEGHVLYFVKCENGEEHTIGLAKTKTEWYVILRALREKAVYCFTAGKKKHDWNLTERIKSTHKRLRELQEWLKFSDEVLSKWTKLSEEFMRWLNEEVNSGGEEAQQIRPMFPVIWERFCEATNQTTETNQPRLQTQLSFSYSSY</sequence>
<evidence type="ECO:0000313" key="2">
    <source>
        <dbReference type="EMBL" id="CAL4058686.1"/>
    </source>
</evidence>
<evidence type="ECO:0000313" key="3">
    <source>
        <dbReference type="Proteomes" id="UP001497623"/>
    </source>
</evidence>
<comment type="caution">
    <text evidence="2">The sequence shown here is derived from an EMBL/GenBank/DDBJ whole genome shotgun (WGS) entry which is preliminary data.</text>
</comment>
<feature type="domain" description="DUF7920" evidence="1">
    <location>
        <begin position="173"/>
        <end position="317"/>
    </location>
</feature>
<gene>
    <name evidence="2" type="ORF">MNOR_LOCUS130</name>
</gene>
<accession>A0AAV2PJE3</accession>
<name>A0AAV2PJE3_MEGNR</name>
<dbReference type="InterPro" id="IPR057680">
    <property type="entry name" value="DUF7920"/>
</dbReference>
<dbReference type="Proteomes" id="UP001497623">
    <property type="component" value="Unassembled WGS sequence"/>
</dbReference>
<reference evidence="2 3" key="1">
    <citation type="submission" date="2024-05" db="EMBL/GenBank/DDBJ databases">
        <authorList>
            <person name="Wallberg A."/>
        </authorList>
    </citation>
    <scope>NUCLEOTIDE SEQUENCE [LARGE SCALE GENOMIC DNA]</scope>
</reference>
<evidence type="ECO:0000259" key="1">
    <source>
        <dbReference type="Pfam" id="PF25536"/>
    </source>
</evidence>
<dbReference type="AlphaFoldDB" id="A0AAV2PJE3"/>